<gene>
    <name evidence="2" type="ORF">Pcinc_026798</name>
</gene>
<dbReference type="AlphaFoldDB" id="A0AAE1F7J1"/>
<protein>
    <submittedName>
        <fullName evidence="2">Uncharacterized protein</fullName>
    </submittedName>
</protein>
<name>A0AAE1F7J1_PETCI</name>
<feature type="region of interest" description="Disordered" evidence="1">
    <location>
        <begin position="1"/>
        <end position="83"/>
    </location>
</feature>
<proteinExistence type="predicted"/>
<evidence type="ECO:0000256" key="1">
    <source>
        <dbReference type="SAM" id="MobiDB-lite"/>
    </source>
</evidence>
<dbReference type="Proteomes" id="UP001286313">
    <property type="component" value="Unassembled WGS sequence"/>
</dbReference>
<comment type="caution">
    <text evidence="2">The sequence shown here is derived from an EMBL/GenBank/DDBJ whole genome shotgun (WGS) entry which is preliminary data.</text>
</comment>
<evidence type="ECO:0000313" key="2">
    <source>
        <dbReference type="EMBL" id="KAK3867768.1"/>
    </source>
</evidence>
<accession>A0AAE1F7J1</accession>
<feature type="compositionally biased region" description="Basic and acidic residues" evidence="1">
    <location>
        <begin position="1"/>
        <end position="62"/>
    </location>
</feature>
<dbReference type="EMBL" id="JAWQEG010003137">
    <property type="protein sequence ID" value="KAK3867768.1"/>
    <property type="molecule type" value="Genomic_DNA"/>
</dbReference>
<sequence>MEVLGERTNERGDGKETGEQRDRRMEKQSSRKLEELTNRRMNRQQRDRGTKTQKNEESDYQRKGQTNGRTERYNRRGPGGVSC</sequence>
<reference evidence="2" key="1">
    <citation type="submission" date="2023-10" db="EMBL/GenBank/DDBJ databases">
        <title>Genome assemblies of two species of porcelain crab, Petrolisthes cinctipes and Petrolisthes manimaculis (Anomura: Porcellanidae).</title>
        <authorList>
            <person name="Angst P."/>
        </authorList>
    </citation>
    <scope>NUCLEOTIDE SEQUENCE</scope>
    <source>
        <strain evidence="2">PB745_01</strain>
        <tissue evidence="2">Gill</tissue>
    </source>
</reference>
<organism evidence="2 3">
    <name type="scientific">Petrolisthes cinctipes</name>
    <name type="common">Flat porcelain crab</name>
    <dbReference type="NCBI Taxonomy" id="88211"/>
    <lineage>
        <taxon>Eukaryota</taxon>
        <taxon>Metazoa</taxon>
        <taxon>Ecdysozoa</taxon>
        <taxon>Arthropoda</taxon>
        <taxon>Crustacea</taxon>
        <taxon>Multicrustacea</taxon>
        <taxon>Malacostraca</taxon>
        <taxon>Eumalacostraca</taxon>
        <taxon>Eucarida</taxon>
        <taxon>Decapoda</taxon>
        <taxon>Pleocyemata</taxon>
        <taxon>Anomura</taxon>
        <taxon>Galatheoidea</taxon>
        <taxon>Porcellanidae</taxon>
        <taxon>Petrolisthes</taxon>
    </lineage>
</organism>
<evidence type="ECO:0000313" key="3">
    <source>
        <dbReference type="Proteomes" id="UP001286313"/>
    </source>
</evidence>
<keyword evidence="3" id="KW-1185">Reference proteome</keyword>